<keyword evidence="1" id="KW-0175">Coiled coil</keyword>
<reference evidence="3 4" key="1">
    <citation type="submission" date="2016-05" db="EMBL/GenBank/DDBJ databases">
        <title>Comparative analysis of secretome profiles of manganese(II)-oxidizing ascomycete fungi.</title>
        <authorList>
            <consortium name="DOE Joint Genome Institute"/>
            <person name="Zeiner C.A."/>
            <person name="Purvine S.O."/>
            <person name="Zink E.M."/>
            <person name="Wu S."/>
            <person name="Pasa-Tolic L."/>
            <person name="Chaput D.L."/>
            <person name="Haridas S."/>
            <person name="Grigoriev I.V."/>
            <person name="Santelli C.M."/>
            <person name="Hansel C.M."/>
        </authorList>
    </citation>
    <scope>NUCLEOTIDE SEQUENCE [LARGE SCALE GENOMIC DNA]</scope>
    <source>
        <strain evidence="3 4">AP3s5-JAC2a</strain>
    </source>
</reference>
<dbReference type="OrthoDB" id="5328813at2759"/>
<dbReference type="Proteomes" id="UP000077069">
    <property type="component" value="Unassembled WGS sequence"/>
</dbReference>
<proteinExistence type="predicted"/>
<dbReference type="InParanoid" id="A0A177CJG7"/>
<evidence type="ECO:0000313" key="3">
    <source>
        <dbReference type="EMBL" id="OAG07008.1"/>
    </source>
</evidence>
<feature type="compositionally biased region" description="Polar residues" evidence="2">
    <location>
        <begin position="1"/>
        <end position="10"/>
    </location>
</feature>
<evidence type="ECO:0000313" key="4">
    <source>
        <dbReference type="Proteomes" id="UP000077069"/>
    </source>
</evidence>
<evidence type="ECO:0000256" key="2">
    <source>
        <dbReference type="SAM" id="MobiDB-lite"/>
    </source>
</evidence>
<name>A0A177CJG7_9PLEO</name>
<evidence type="ECO:0000256" key="1">
    <source>
        <dbReference type="SAM" id="Coils"/>
    </source>
</evidence>
<dbReference type="STRING" id="1460663.A0A177CJG7"/>
<dbReference type="AlphaFoldDB" id="A0A177CJG7"/>
<feature type="compositionally biased region" description="Low complexity" evidence="2">
    <location>
        <begin position="20"/>
        <end position="32"/>
    </location>
</feature>
<dbReference type="GeneID" id="28761705"/>
<feature type="compositionally biased region" description="Basic and acidic residues" evidence="2">
    <location>
        <begin position="46"/>
        <end position="66"/>
    </location>
</feature>
<gene>
    <name evidence="3" type="ORF">CC84DRAFT_1163273</name>
</gene>
<feature type="region of interest" description="Disordered" evidence="2">
    <location>
        <begin position="1"/>
        <end position="99"/>
    </location>
</feature>
<feature type="coiled-coil region" evidence="1">
    <location>
        <begin position="99"/>
        <end position="140"/>
    </location>
</feature>
<organism evidence="3 4">
    <name type="scientific">Paraphaeosphaeria sporulosa</name>
    <dbReference type="NCBI Taxonomy" id="1460663"/>
    <lineage>
        <taxon>Eukaryota</taxon>
        <taxon>Fungi</taxon>
        <taxon>Dikarya</taxon>
        <taxon>Ascomycota</taxon>
        <taxon>Pezizomycotina</taxon>
        <taxon>Dothideomycetes</taxon>
        <taxon>Pleosporomycetidae</taxon>
        <taxon>Pleosporales</taxon>
        <taxon>Massarineae</taxon>
        <taxon>Didymosphaeriaceae</taxon>
        <taxon>Paraphaeosphaeria</taxon>
    </lineage>
</organism>
<dbReference type="EMBL" id="KV441551">
    <property type="protein sequence ID" value="OAG07008.1"/>
    <property type="molecule type" value="Genomic_DNA"/>
</dbReference>
<feature type="region of interest" description="Disordered" evidence="2">
    <location>
        <begin position="148"/>
        <end position="188"/>
    </location>
</feature>
<dbReference type="RefSeq" id="XP_018037373.1">
    <property type="nucleotide sequence ID" value="XM_018178219.1"/>
</dbReference>
<protein>
    <submittedName>
        <fullName evidence="3">Uncharacterized protein</fullName>
    </submittedName>
</protein>
<accession>A0A177CJG7</accession>
<sequence>MTGQKGSDISSRLGVRRSKTTTAKPSKTSDPPINAPPKAALATARRINDMLHPRSSKERERARRVSDSAATRTEATVAALSEGDVPSEDGPSDPGAKRVAELEQALATALEEQNTMKEELAKLREHVQVYRETIEEYRRTLASTYVQSPPAAFQHDPRPASARSNSYSDDSAPRRLVNPPREDLSEQNDHLRTKVAQLQEQLMTQEGTYQSLLEHRRSRAEAEWDELTARLHLTEKESGERLQQLLSLKTAFSSLTRVESQVTDSELSETFSQLSNRVREWVISNYRRAKLNFIDLPQDTVQVLQATFPSYMTIDPTNRLALFQNIVSNTLMHIFEESLFIGLPETGPFATLRQIASLVQKTDGYQNWRHSTIRCLRESDTKATVNEERARQIDRLASEILHHLHAVTSVALPSEARSALETILSTTVEFQNTLLLQRARYRVDFFREQGGINPSFDDQRMEPINELDEYVDDDGDVVVDRVFAFCVFPCLEKFGDEYGEHTEVNNVLVRARVCCSVR</sequence>
<keyword evidence="4" id="KW-1185">Reference proteome</keyword>